<evidence type="ECO:0000313" key="3">
    <source>
        <dbReference type="Proteomes" id="UP000709466"/>
    </source>
</evidence>
<dbReference type="InterPro" id="IPR027373">
    <property type="entry name" value="RHH_dom"/>
</dbReference>
<dbReference type="EMBL" id="JAATOP010000006">
    <property type="protein sequence ID" value="NIY72795.1"/>
    <property type="molecule type" value="Genomic_DNA"/>
</dbReference>
<dbReference type="Proteomes" id="UP000709466">
    <property type="component" value="Unassembled WGS sequence"/>
</dbReference>
<accession>A0ABX0VYD2</accession>
<reference evidence="2 3" key="1">
    <citation type="submission" date="2020-03" db="EMBL/GenBank/DDBJ databases">
        <title>Bacterial isolates of synthetic phycosphere.</title>
        <authorList>
            <person name="Fu H."/>
            <person name="Moran M.A."/>
        </authorList>
    </citation>
    <scope>NUCLEOTIDE SEQUENCE [LARGE SCALE GENOMIC DNA]</scope>
    <source>
        <strain evidence="2 3">HF1</strain>
    </source>
</reference>
<evidence type="ECO:0000313" key="2">
    <source>
        <dbReference type="EMBL" id="NIY72795.1"/>
    </source>
</evidence>
<feature type="domain" description="Ribbon-helix-helix" evidence="1">
    <location>
        <begin position="5"/>
        <end position="67"/>
    </location>
</feature>
<dbReference type="InterPro" id="IPR038268">
    <property type="entry name" value="RHH_sf"/>
</dbReference>
<comment type="caution">
    <text evidence="2">The sequence shown here is derived from an EMBL/GenBank/DDBJ whole genome shotgun (WGS) entry which is preliminary data.</text>
</comment>
<dbReference type="Gene3D" id="1.10.3990.20">
    <property type="entry name" value="protein bp1543"/>
    <property type="match status" value="1"/>
</dbReference>
<keyword evidence="3" id="KW-1185">Reference proteome</keyword>
<dbReference type="Pfam" id="PF13467">
    <property type="entry name" value="RHH_4"/>
    <property type="match status" value="1"/>
</dbReference>
<organism evidence="2 3">
    <name type="scientific">Marivivens donghaensis</name>
    <dbReference type="NCBI Taxonomy" id="1699413"/>
    <lineage>
        <taxon>Bacteria</taxon>
        <taxon>Pseudomonadati</taxon>
        <taxon>Pseudomonadota</taxon>
        <taxon>Alphaproteobacteria</taxon>
        <taxon>Rhodobacterales</taxon>
        <taxon>Paracoccaceae</taxon>
        <taxon>Marivivens group</taxon>
        <taxon>Marivivens</taxon>
    </lineage>
</organism>
<gene>
    <name evidence="2" type="ORF">HCZ30_10165</name>
</gene>
<name>A0ABX0VYD2_9RHOB</name>
<sequence>MTTRPVKHSVTLHGHRTSISLEPEFWDAFRAAAKEDGKGLNELTAEIDETRGDVGLGSAIRVYILTRLQAKLA</sequence>
<protein>
    <submittedName>
        <fullName evidence="2">Ribbon-helix-helix domain-containing protein</fullName>
    </submittedName>
</protein>
<evidence type="ECO:0000259" key="1">
    <source>
        <dbReference type="Pfam" id="PF13467"/>
    </source>
</evidence>
<dbReference type="RefSeq" id="WP_167638183.1">
    <property type="nucleotide sequence ID" value="NZ_JAATOP010000006.1"/>
</dbReference>
<proteinExistence type="predicted"/>